<protein>
    <recommendedName>
        <fullName evidence="4">Oligosaccharide repeat unit polymerase</fullName>
    </recommendedName>
</protein>
<keyword evidence="1" id="KW-1133">Transmembrane helix</keyword>
<dbReference type="AlphaFoldDB" id="A0A1N6RPQ9"/>
<dbReference type="RefSeq" id="WP_076543926.1">
    <property type="nucleotide sequence ID" value="NZ_FTNC01000003.1"/>
</dbReference>
<feature type="transmembrane region" description="Helical" evidence="1">
    <location>
        <begin position="157"/>
        <end position="173"/>
    </location>
</feature>
<sequence>MNKVLKARISVITLFDLYYIIGLIIYNYGPISWPSKNKFILNFFLVSIFLSINFGYLINFYTNINSNKIKFNFEKTYNISKILVTFFNMILIYNILNSSEVSIFYTLSQNYFSYNSNIRTQLWFKLLSYYKILLAFFIYIYFPLSFFNFYKLERKDKMLFFLNIGLTILLFIHNGTVNIIFNLIIIFLLVLFIKLNKKINKKNFLIGILIIFLLISFIAVFYQVQKSRSYSTMETNKYYELNDNFSSLKSFSSDIYFLFVKLANYLTQGIHGLDVTFSLDSNFTYFVGFSDFLLNNFSDYIDSNVFESSYQYKISKTGWPVGAKWISIFPYLFNDLGVIFTLVLFFWIGFYYNKTFAQVLINKCEISFLIFLKLTFLLLFIFSNNYIFQSGYNFVSSIIIFGYYFFYDLFVKNKIGMGG</sequence>
<keyword evidence="3" id="KW-1185">Reference proteome</keyword>
<evidence type="ECO:0000256" key="1">
    <source>
        <dbReference type="SAM" id="Phobius"/>
    </source>
</evidence>
<feature type="transmembrane region" description="Helical" evidence="1">
    <location>
        <begin position="7"/>
        <end position="28"/>
    </location>
</feature>
<proteinExistence type="predicted"/>
<name>A0A1N6RPQ9_9FIRM</name>
<feature type="transmembrane region" description="Helical" evidence="1">
    <location>
        <begin position="328"/>
        <end position="352"/>
    </location>
</feature>
<evidence type="ECO:0008006" key="4">
    <source>
        <dbReference type="Google" id="ProtNLM"/>
    </source>
</evidence>
<gene>
    <name evidence="2" type="ORF">SAMN05421834_10369</name>
</gene>
<feature type="transmembrane region" description="Helical" evidence="1">
    <location>
        <begin position="127"/>
        <end position="150"/>
    </location>
</feature>
<accession>A0A1N6RPQ9</accession>
<dbReference type="Proteomes" id="UP000185669">
    <property type="component" value="Unassembled WGS sequence"/>
</dbReference>
<organism evidence="2 3">
    <name type="scientific">Halanaerobium kushneri</name>
    <dbReference type="NCBI Taxonomy" id="56779"/>
    <lineage>
        <taxon>Bacteria</taxon>
        <taxon>Bacillati</taxon>
        <taxon>Bacillota</taxon>
        <taxon>Clostridia</taxon>
        <taxon>Halanaerobiales</taxon>
        <taxon>Halanaerobiaceae</taxon>
        <taxon>Halanaerobium</taxon>
    </lineage>
</organism>
<keyword evidence="1" id="KW-0812">Transmembrane</keyword>
<feature type="transmembrane region" description="Helical" evidence="1">
    <location>
        <begin position="40"/>
        <end position="61"/>
    </location>
</feature>
<evidence type="ECO:0000313" key="2">
    <source>
        <dbReference type="EMBL" id="SIQ30785.1"/>
    </source>
</evidence>
<feature type="transmembrane region" description="Helical" evidence="1">
    <location>
        <begin position="364"/>
        <end position="382"/>
    </location>
</feature>
<feature type="transmembrane region" description="Helical" evidence="1">
    <location>
        <begin position="203"/>
        <end position="224"/>
    </location>
</feature>
<dbReference type="EMBL" id="FTNC01000003">
    <property type="protein sequence ID" value="SIQ30785.1"/>
    <property type="molecule type" value="Genomic_DNA"/>
</dbReference>
<keyword evidence="1" id="KW-0472">Membrane</keyword>
<feature type="transmembrane region" description="Helical" evidence="1">
    <location>
        <begin position="82"/>
        <end position="107"/>
    </location>
</feature>
<feature type="transmembrane region" description="Helical" evidence="1">
    <location>
        <begin position="394"/>
        <end position="411"/>
    </location>
</feature>
<reference evidence="3" key="1">
    <citation type="submission" date="2017-01" db="EMBL/GenBank/DDBJ databases">
        <authorList>
            <person name="Varghese N."/>
            <person name="Submissions S."/>
        </authorList>
    </citation>
    <scope>NUCLEOTIDE SEQUENCE [LARGE SCALE GENOMIC DNA]</scope>
    <source>
        <strain evidence="3">ATCC 700103</strain>
    </source>
</reference>
<dbReference type="STRING" id="56779.SAMN05421834_10369"/>
<evidence type="ECO:0000313" key="3">
    <source>
        <dbReference type="Proteomes" id="UP000185669"/>
    </source>
</evidence>